<protein>
    <submittedName>
        <fullName evidence="1">(northern house mosquito) hypothetical protein</fullName>
    </submittedName>
</protein>
<dbReference type="AlphaFoldDB" id="A0A8D8KF50"/>
<name>A0A8D8KF50_CULPI</name>
<evidence type="ECO:0000313" key="1">
    <source>
        <dbReference type="EMBL" id="CAG6589894.1"/>
    </source>
</evidence>
<proteinExistence type="predicted"/>
<dbReference type="EMBL" id="HBUE01102077">
    <property type="protein sequence ID" value="CAG6485860.1"/>
    <property type="molecule type" value="Transcribed_RNA"/>
</dbReference>
<organism evidence="1">
    <name type="scientific">Culex pipiens</name>
    <name type="common">House mosquito</name>
    <dbReference type="NCBI Taxonomy" id="7175"/>
    <lineage>
        <taxon>Eukaryota</taxon>
        <taxon>Metazoa</taxon>
        <taxon>Ecdysozoa</taxon>
        <taxon>Arthropoda</taxon>
        <taxon>Hexapoda</taxon>
        <taxon>Insecta</taxon>
        <taxon>Pterygota</taxon>
        <taxon>Neoptera</taxon>
        <taxon>Endopterygota</taxon>
        <taxon>Diptera</taxon>
        <taxon>Nematocera</taxon>
        <taxon>Culicoidea</taxon>
        <taxon>Culicidae</taxon>
        <taxon>Culicinae</taxon>
        <taxon>Culicini</taxon>
        <taxon>Culex</taxon>
        <taxon>Culex</taxon>
    </lineage>
</organism>
<accession>A0A8D8KF50</accession>
<dbReference type="EMBL" id="HBUE01217594">
    <property type="protein sequence ID" value="CAG6537883.1"/>
    <property type="molecule type" value="Transcribed_RNA"/>
</dbReference>
<reference evidence="1" key="1">
    <citation type="submission" date="2021-05" db="EMBL/GenBank/DDBJ databases">
        <authorList>
            <person name="Alioto T."/>
            <person name="Alioto T."/>
            <person name="Gomez Garrido J."/>
        </authorList>
    </citation>
    <scope>NUCLEOTIDE SEQUENCE</scope>
</reference>
<sequence>MTKIFTYEIYTHSHSMNNEENKNNKSINIGGKIKKQSINNNQATITVYTWQQTFTNAAKYMIKINHKRSDRCVRKSVLKSKSNNKLAIKMLKHITILRYKQNVNKTNKK</sequence>
<dbReference type="EMBL" id="HBUE01324154">
    <property type="protein sequence ID" value="CAG6589894.1"/>
    <property type="molecule type" value="Transcribed_RNA"/>
</dbReference>